<keyword evidence="1" id="KW-0175">Coiled coil</keyword>
<feature type="coiled-coil region" evidence="1">
    <location>
        <begin position="93"/>
        <end position="120"/>
    </location>
</feature>
<evidence type="ECO:0000256" key="1">
    <source>
        <dbReference type="SAM" id="Coils"/>
    </source>
</evidence>
<organism evidence="2 3">
    <name type="scientific">Methylocystis rosea</name>
    <dbReference type="NCBI Taxonomy" id="173366"/>
    <lineage>
        <taxon>Bacteria</taxon>
        <taxon>Pseudomonadati</taxon>
        <taxon>Pseudomonadota</taxon>
        <taxon>Alphaproteobacteria</taxon>
        <taxon>Hyphomicrobiales</taxon>
        <taxon>Methylocystaceae</taxon>
        <taxon>Methylocystis</taxon>
    </lineage>
</organism>
<dbReference type="KEGG" id="mros:EHO51_03685"/>
<gene>
    <name evidence="2" type="ORF">EHO51_03685</name>
</gene>
<dbReference type="RefSeq" id="WP_124737754.1">
    <property type="nucleotide sequence ID" value="NZ_CP034086.1"/>
</dbReference>
<evidence type="ECO:0000313" key="3">
    <source>
        <dbReference type="Proteomes" id="UP000273982"/>
    </source>
</evidence>
<dbReference type="AlphaFoldDB" id="A0A3G8M1R4"/>
<reference evidence="2 3" key="1">
    <citation type="submission" date="2018-11" db="EMBL/GenBank/DDBJ databases">
        <title>Genome squencing of methanotrophic bacteria isolated from alkaline groundwater in Korea.</title>
        <authorList>
            <person name="Nguyen L.N."/>
        </authorList>
    </citation>
    <scope>NUCLEOTIDE SEQUENCE [LARGE SCALE GENOMIC DNA]</scope>
    <source>
        <strain evidence="2 3">GW6</strain>
    </source>
</reference>
<proteinExistence type="predicted"/>
<accession>A0A3G8M1R4</accession>
<dbReference type="EMBL" id="CP034086">
    <property type="protein sequence ID" value="AZG75909.1"/>
    <property type="molecule type" value="Genomic_DNA"/>
</dbReference>
<evidence type="ECO:0000313" key="2">
    <source>
        <dbReference type="EMBL" id="AZG75909.1"/>
    </source>
</evidence>
<sequence>MTVAEIENDTLAARAQARQQLADAIAAVDVARDRLAEAKRAVQLADDRCIDLRNNVDAFKERLALMKSRTGAADSVVAALARGELLELERSPAQRVQEDINALEHELEAVRQARQTAKDEVERRKSAVGLAEMRTRRMAAAVLRTSGATERLLHGLLDLERQVVERRLGLRFLLAQDAIPASEKATVERLLSATALPTSADRGDFFGWSRHPTTSAWADALALLERDPDARLPD</sequence>
<feature type="coiled-coil region" evidence="1">
    <location>
        <begin position="14"/>
        <end position="55"/>
    </location>
</feature>
<name>A0A3G8M1R4_9HYPH</name>
<dbReference type="Proteomes" id="UP000273982">
    <property type="component" value="Chromosome"/>
</dbReference>
<protein>
    <submittedName>
        <fullName evidence="2">Uncharacterized protein</fullName>
    </submittedName>
</protein>